<feature type="domain" description="AB hydrolase-1" evidence="1">
    <location>
        <begin position="37"/>
        <end position="269"/>
    </location>
</feature>
<dbReference type="RefSeq" id="WP_131961518.1">
    <property type="nucleotide sequence ID" value="NZ_SMFL01000014.1"/>
</dbReference>
<evidence type="ECO:0000313" key="2">
    <source>
        <dbReference type="EMBL" id="TDE10790.1"/>
    </source>
</evidence>
<dbReference type="GO" id="GO:0047372">
    <property type="term" value="F:monoacylglycerol lipase activity"/>
    <property type="evidence" value="ECO:0007669"/>
    <property type="project" value="TreeGrafter"/>
</dbReference>
<evidence type="ECO:0000313" key="3">
    <source>
        <dbReference type="Proteomes" id="UP000294850"/>
    </source>
</evidence>
<keyword evidence="3" id="KW-1185">Reference proteome</keyword>
<dbReference type="Pfam" id="PF00561">
    <property type="entry name" value="Abhydrolase_1"/>
    <property type="match status" value="1"/>
</dbReference>
<dbReference type="AlphaFoldDB" id="A0A4R5DFQ3"/>
<dbReference type="GO" id="GO:0046464">
    <property type="term" value="P:acylglycerol catabolic process"/>
    <property type="evidence" value="ECO:0007669"/>
    <property type="project" value="TreeGrafter"/>
</dbReference>
<dbReference type="Gene3D" id="3.40.50.1820">
    <property type="entry name" value="alpha/beta hydrolase"/>
    <property type="match status" value="1"/>
</dbReference>
<dbReference type="InterPro" id="IPR029058">
    <property type="entry name" value="AB_hydrolase_fold"/>
</dbReference>
<keyword evidence="2" id="KW-0378">Hydrolase</keyword>
<dbReference type="PANTHER" id="PTHR43798">
    <property type="entry name" value="MONOACYLGLYCEROL LIPASE"/>
    <property type="match status" value="1"/>
</dbReference>
<dbReference type="InterPro" id="IPR000073">
    <property type="entry name" value="AB_hydrolase_1"/>
</dbReference>
<proteinExistence type="predicted"/>
<dbReference type="PRINTS" id="PR00412">
    <property type="entry name" value="EPOXHYDRLASE"/>
</dbReference>
<protein>
    <submittedName>
        <fullName evidence="2">Alpha/beta hydrolase</fullName>
    </submittedName>
</protein>
<sequence length="287" mass="32032">METFEKTTALDAVSSEILFAHTPDGKIAYRSAGSGQPMILCARFRGNLDSWDPGFLAALAKNYRVITFDYSGLGSSTGTAPSNVLAFANNVRDLAQALDLEKIIVGGWSLGGFVSAIVMTEYPELVSHNIMIGTKPPGANEHDMEQIFLDTAYKPYYDLEDETILFFEPTSEVSREAARLSHERMKHWASSPDLRIPEEFWNNYMLCGADYAQDVYKSRDKFSTTSIPVLVISADHEICFPPENWFALNRRLPTTQLIVIPESGHGVQHQYPDLVAEYITSFISSNL</sequence>
<dbReference type="OrthoDB" id="9773293at2"/>
<evidence type="ECO:0000259" key="1">
    <source>
        <dbReference type="Pfam" id="PF00561"/>
    </source>
</evidence>
<dbReference type="Proteomes" id="UP000294850">
    <property type="component" value="Unassembled WGS sequence"/>
</dbReference>
<dbReference type="PANTHER" id="PTHR43798:SF5">
    <property type="entry name" value="MONOACYLGLYCEROL LIPASE ABHD6"/>
    <property type="match status" value="1"/>
</dbReference>
<dbReference type="SUPFAM" id="SSF53474">
    <property type="entry name" value="alpha/beta-Hydrolases"/>
    <property type="match status" value="1"/>
</dbReference>
<accession>A0A4R5DFQ3</accession>
<comment type="caution">
    <text evidence="2">The sequence shown here is derived from an EMBL/GenBank/DDBJ whole genome shotgun (WGS) entry which is preliminary data.</text>
</comment>
<dbReference type="InterPro" id="IPR050266">
    <property type="entry name" value="AB_hydrolase_sf"/>
</dbReference>
<dbReference type="InterPro" id="IPR000639">
    <property type="entry name" value="Epox_hydrolase-like"/>
</dbReference>
<organism evidence="2 3">
    <name type="scientific">Dyadobacter psychrotolerans</name>
    <dbReference type="NCBI Taxonomy" id="2541721"/>
    <lineage>
        <taxon>Bacteria</taxon>
        <taxon>Pseudomonadati</taxon>
        <taxon>Bacteroidota</taxon>
        <taxon>Cytophagia</taxon>
        <taxon>Cytophagales</taxon>
        <taxon>Spirosomataceae</taxon>
        <taxon>Dyadobacter</taxon>
    </lineage>
</organism>
<reference evidence="2 3" key="1">
    <citation type="submission" date="2019-03" db="EMBL/GenBank/DDBJ databases">
        <title>Dyadobacter AR-3-6 sp. nov., isolated from arctic soil.</title>
        <authorList>
            <person name="Chaudhary D.K."/>
        </authorList>
    </citation>
    <scope>NUCLEOTIDE SEQUENCE [LARGE SCALE GENOMIC DNA]</scope>
    <source>
        <strain evidence="2 3">AR-3-6</strain>
    </source>
</reference>
<gene>
    <name evidence="2" type="ORF">E0F88_27340</name>
</gene>
<name>A0A4R5DFQ3_9BACT</name>
<dbReference type="EMBL" id="SMFL01000014">
    <property type="protein sequence ID" value="TDE10790.1"/>
    <property type="molecule type" value="Genomic_DNA"/>
</dbReference>
<dbReference type="GO" id="GO:0016020">
    <property type="term" value="C:membrane"/>
    <property type="evidence" value="ECO:0007669"/>
    <property type="project" value="TreeGrafter"/>
</dbReference>